<proteinExistence type="predicted"/>
<gene>
    <name evidence="1" type="ORF">Gotri_022889</name>
</gene>
<dbReference type="EMBL" id="JABEZW010000002">
    <property type="protein sequence ID" value="MBA0760111.1"/>
    <property type="molecule type" value="Genomic_DNA"/>
</dbReference>
<evidence type="ECO:0000313" key="1">
    <source>
        <dbReference type="EMBL" id="MBA0760111.1"/>
    </source>
</evidence>
<accession>A0A7J9DHH8</accession>
<organism evidence="1 2">
    <name type="scientific">Gossypium trilobum</name>
    <dbReference type="NCBI Taxonomy" id="34281"/>
    <lineage>
        <taxon>Eukaryota</taxon>
        <taxon>Viridiplantae</taxon>
        <taxon>Streptophyta</taxon>
        <taxon>Embryophyta</taxon>
        <taxon>Tracheophyta</taxon>
        <taxon>Spermatophyta</taxon>
        <taxon>Magnoliopsida</taxon>
        <taxon>eudicotyledons</taxon>
        <taxon>Gunneridae</taxon>
        <taxon>Pentapetalae</taxon>
        <taxon>rosids</taxon>
        <taxon>malvids</taxon>
        <taxon>Malvales</taxon>
        <taxon>Malvaceae</taxon>
        <taxon>Malvoideae</taxon>
        <taxon>Gossypium</taxon>
    </lineage>
</organism>
<sequence length="346" mass="40178">NNEDPVQVPLVFSPSWVQVNDLPLDFFSESVAKQLGNFVGCFVEYSAKPLRDEVLELGWNSNLKAQFRRAVVENSVWFRRKKRPRIVFLDSSVSGMEDSIGTMNEQNNAIRRLQHMLEIYNPQIIFLMETKLNSDRMERVRKHCGFSNGIDNHIDVENLMDDNVVNGDKPDSTISRMCASERKGLQDKLGRLLELDRDDDTLVEIIDMKIHLNMEIEKEEAYWEQRARTNWLKMRDRNTKFFHSFASQRRRSHRIWKLVDELDNVATSKTEVEEFARKYFTNIFASRGMGNMEHILTGVDTCITAKMNQMLLANYTYDKVVSALKSMGPTKTIGSGRFPVIPRKLL</sequence>
<feature type="non-terminal residue" evidence="1">
    <location>
        <position position="346"/>
    </location>
</feature>
<keyword evidence="2" id="KW-1185">Reference proteome</keyword>
<dbReference type="Proteomes" id="UP000593568">
    <property type="component" value="Unassembled WGS sequence"/>
</dbReference>
<comment type="caution">
    <text evidence="1">The sequence shown here is derived from an EMBL/GenBank/DDBJ whole genome shotgun (WGS) entry which is preliminary data.</text>
</comment>
<protein>
    <submittedName>
        <fullName evidence="1">Uncharacterized protein</fullName>
    </submittedName>
</protein>
<name>A0A7J9DHH8_9ROSI</name>
<evidence type="ECO:0000313" key="2">
    <source>
        <dbReference type="Proteomes" id="UP000593568"/>
    </source>
</evidence>
<feature type="non-terminal residue" evidence="1">
    <location>
        <position position="1"/>
    </location>
</feature>
<reference evidence="1 2" key="1">
    <citation type="journal article" date="2019" name="Genome Biol. Evol.">
        <title>Insights into the evolution of the New World diploid cottons (Gossypium, subgenus Houzingenia) based on genome sequencing.</title>
        <authorList>
            <person name="Grover C.E."/>
            <person name="Arick M.A. 2nd"/>
            <person name="Thrash A."/>
            <person name="Conover J.L."/>
            <person name="Sanders W.S."/>
            <person name="Peterson D.G."/>
            <person name="Frelichowski J.E."/>
            <person name="Scheffler J.A."/>
            <person name="Scheffler B.E."/>
            <person name="Wendel J.F."/>
        </authorList>
    </citation>
    <scope>NUCLEOTIDE SEQUENCE [LARGE SCALE GENOMIC DNA]</scope>
    <source>
        <strain evidence="1">8</strain>
        <tissue evidence="1">Leaf</tissue>
    </source>
</reference>
<dbReference type="AlphaFoldDB" id="A0A7J9DHH8"/>